<keyword evidence="1" id="KW-0472">Membrane</keyword>
<reference evidence="2 3" key="1">
    <citation type="submission" date="2018-02" db="EMBL/GenBank/DDBJ databases">
        <title>Comparative genomes isolates from brazilian mangrove.</title>
        <authorList>
            <person name="Araujo J.E."/>
            <person name="Taketani R.G."/>
            <person name="Silva M.C.P."/>
            <person name="Loureco M.V."/>
            <person name="Andreote F.D."/>
        </authorList>
    </citation>
    <scope>NUCLEOTIDE SEQUENCE [LARGE SCALE GENOMIC DNA]</scope>
    <source>
        <strain evidence="2 3">Nap-Phe MGV</strain>
    </source>
</reference>
<organism evidence="2 3">
    <name type="scientific">Blastopirellula marina</name>
    <dbReference type="NCBI Taxonomy" id="124"/>
    <lineage>
        <taxon>Bacteria</taxon>
        <taxon>Pseudomonadati</taxon>
        <taxon>Planctomycetota</taxon>
        <taxon>Planctomycetia</taxon>
        <taxon>Pirellulales</taxon>
        <taxon>Pirellulaceae</taxon>
        <taxon>Blastopirellula</taxon>
    </lineage>
</organism>
<proteinExistence type="predicted"/>
<dbReference type="OrthoDB" id="291908at2"/>
<name>A0A2S8GMC2_9BACT</name>
<comment type="caution">
    <text evidence="2">The sequence shown here is derived from an EMBL/GenBank/DDBJ whole genome shotgun (WGS) entry which is preliminary data.</text>
</comment>
<protein>
    <submittedName>
        <fullName evidence="2">Uncharacterized protein</fullName>
    </submittedName>
</protein>
<evidence type="ECO:0000256" key="1">
    <source>
        <dbReference type="SAM" id="Phobius"/>
    </source>
</evidence>
<keyword evidence="1" id="KW-1133">Transmembrane helix</keyword>
<feature type="transmembrane region" description="Helical" evidence="1">
    <location>
        <begin position="99"/>
        <end position="120"/>
    </location>
</feature>
<evidence type="ECO:0000313" key="2">
    <source>
        <dbReference type="EMBL" id="PQO45587.1"/>
    </source>
</evidence>
<evidence type="ECO:0000313" key="3">
    <source>
        <dbReference type="Proteomes" id="UP000237819"/>
    </source>
</evidence>
<dbReference type="Proteomes" id="UP000237819">
    <property type="component" value="Unassembled WGS sequence"/>
</dbReference>
<dbReference type="EMBL" id="PUHZ01000014">
    <property type="protein sequence ID" value="PQO45587.1"/>
    <property type="molecule type" value="Genomic_DNA"/>
</dbReference>
<keyword evidence="1" id="KW-0812">Transmembrane</keyword>
<feature type="transmembrane region" description="Helical" evidence="1">
    <location>
        <begin position="73"/>
        <end position="93"/>
    </location>
</feature>
<gene>
    <name evidence="2" type="ORF">C5Y93_14195</name>
</gene>
<accession>A0A2S8GMC2</accession>
<dbReference type="AlphaFoldDB" id="A0A2S8GMC2"/>
<dbReference type="RefSeq" id="WP_105336078.1">
    <property type="nucleotide sequence ID" value="NZ_PUHZ01000014.1"/>
</dbReference>
<sequence>MKFSITGWASNGTPVSRLVEFPDEAAVRAYANSVGITLSKIKPVPDPLPDPPVTKVQGRPPTEGEYLDSVARILFTFGWLCLLLSVVVVLLSLVTLQPLFLLINILIPPGLFLILIAVIYRVGGSIVRAIEAQQK</sequence>